<sequence length="97" mass="11176">MVTTTKTVRNKEVKLTLYVFDAVYRQELIPSAMMKKVKPVLDTSYKSYISVGKQEDKNKPEFYITTEGQLVLKNVTAFYNKVPKCDRTTVSVEFLAK</sequence>
<comment type="caution">
    <text evidence="1">The sequence shown here is derived from an EMBL/GenBank/DDBJ whole genome shotgun (WGS) entry which is preliminary data.</text>
</comment>
<accession>A0ACC2U597</accession>
<name>A0ACC2U597_9FUNG</name>
<organism evidence="1 2">
    <name type="scientific">Entomophthora muscae</name>
    <dbReference type="NCBI Taxonomy" id="34485"/>
    <lineage>
        <taxon>Eukaryota</taxon>
        <taxon>Fungi</taxon>
        <taxon>Fungi incertae sedis</taxon>
        <taxon>Zoopagomycota</taxon>
        <taxon>Entomophthoromycotina</taxon>
        <taxon>Entomophthoromycetes</taxon>
        <taxon>Entomophthorales</taxon>
        <taxon>Entomophthoraceae</taxon>
        <taxon>Entomophthora</taxon>
    </lineage>
</organism>
<reference evidence="1" key="1">
    <citation type="submission" date="2022-04" db="EMBL/GenBank/DDBJ databases">
        <title>Genome of the entomopathogenic fungus Entomophthora muscae.</title>
        <authorList>
            <person name="Elya C."/>
            <person name="Lovett B.R."/>
            <person name="Lee E."/>
            <person name="Macias A.M."/>
            <person name="Hajek A.E."/>
            <person name="De Bivort B.L."/>
            <person name="Kasson M.T."/>
            <person name="De Fine Licht H.H."/>
            <person name="Stajich J.E."/>
        </authorList>
    </citation>
    <scope>NUCLEOTIDE SEQUENCE</scope>
    <source>
        <strain evidence="1">Berkeley</strain>
    </source>
</reference>
<protein>
    <submittedName>
        <fullName evidence="1">Uncharacterized protein</fullName>
    </submittedName>
</protein>
<gene>
    <name evidence="1" type="ORF">DSO57_1006639</name>
</gene>
<evidence type="ECO:0000313" key="1">
    <source>
        <dbReference type="EMBL" id="KAJ9082194.1"/>
    </source>
</evidence>
<dbReference type="Proteomes" id="UP001165960">
    <property type="component" value="Unassembled WGS sequence"/>
</dbReference>
<keyword evidence="2" id="KW-1185">Reference proteome</keyword>
<evidence type="ECO:0000313" key="2">
    <source>
        <dbReference type="Proteomes" id="UP001165960"/>
    </source>
</evidence>
<dbReference type="EMBL" id="QTSX02001439">
    <property type="protein sequence ID" value="KAJ9082194.1"/>
    <property type="molecule type" value="Genomic_DNA"/>
</dbReference>
<proteinExistence type="predicted"/>